<keyword evidence="3" id="KW-0121">Carboxypeptidase</keyword>
<dbReference type="InterPro" id="IPR001264">
    <property type="entry name" value="Glyco_trans_51"/>
</dbReference>
<reference evidence="17 18" key="1">
    <citation type="submission" date="2014-01" db="EMBL/GenBank/DDBJ databases">
        <title>Actinotalea ferrariae CF5-4.</title>
        <authorList>
            <person name="Chen F."/>
            <person name="Li Y."/>
            <person name="Wang G."/>
        </authorList>
    </citation>
    <scope>NUCLEOTIDE SEQUENCE [LARGE SCALE GENOMIC DNA]</scope>
    <source>
        <strain evidence="17 18">CF5-4</strain>
    </source>
</reference>
<evidence type="ECO:0000256" key="9">
    <source>
        <dbReference type="ARBA" id="ARBA00022984"/>
    </source>
</evidence>
<keyword evidence="4" id="KW-0645">Protease</keyword>
<keyword evidence="15" id="KW-0812">Transmembrane</keyword>
<comment type="caution">
    <text evidence="17">The sequence shown here is derived from an EMBL/GenBank/DDBJ whole genome shotgun (WGS) entry which is preliminary data.</text>
</comment>
<keyword evidence="18" id="KW-1185">Reference proteome</keyword>
<dbReference type="InterPro" id="IPR050396">
    <property type="entry name" value="Glycosyltr_51/Transpeptidase"/>
</dbReference>
<keyword evidence="6" id="KW-0808">Transferase</keyword>
<dbReference type="CDD" id="cd06577">
    <property type="entry name" value="PASTA_pknB"/>
    <property type="match status" value="2"/>
</dbReference>
<feature type="region of interest" description="Disordered" evidence="14">
    <location>
        <begin position="761"/>
        <end position="836"/>
    </location>
</feature>
<dbReference type="SMART" id="SM00740">
    <property type="entry name" value="PASTA"/>
    <property type="match status" value="2"/>
</dbReference>
<dbReference type="Gene3D" id="3.30.10.20">
    <property type="match status" value="2"/>
</dbReference>
<dbReference type="Proteomes" id="UP000019753">
    <property type="component" value="Unassembled WGS sequence"/>
</dbReference>
<evidence type="ECO:0000259" key="16">
    <source>
        <dbReference type="PROSITE" id="PS51178"/>
    </source>
</evidence>
<keyword evidence="5" id="KW-0328">Glycosyltransferase</keyword>
<dbReference type="PANTHER" id="PTHR32282">
    <property type="entry name" value="BINDING PROTEIN TRANSPEPTIDASE, PUTATIVE-RELATED"/>
    <property type="match status" value="1"/>
</dbReference>
<dbReference type="InterPro" id="IPR005543">
    <property type="entry name" value="PASTA_dom"/>
</dbReference>
<evidence type="ECO:0000256" key="15">
    <source>
        <dbReference type="SAM" id="Phobius"/>
    </source>
</evidence>
<evidence type="ECO:0000256" key="4">
    <source>
        <dbReference type="ARBA" id="ARBA00022670"/>
    </source>
</evidence>
<keyword evidence="15" id="KW-0472">Membrane</keyword>
<comment type="similarity">
    <text evidence="2">In the N-terminal section; belongs to the glycosyltransferase 51 family.</text>
</comment>
<dbReference type="Pfam" id="PF00912">
    <property type="entry name" value="Transgly"/>
    <property type="match status" value="1"/>
</dbReference>
<dbReference type="GO" id="GO:0008955">
    <property type="term" value="F:peptidoglycan glycosyltransferase activity"/>
    <property type="evidence" value="ECO:0007669"/>
    <property type="project" value="UniProtKB-EC"/>
</dbReference>
<protein>
    <submittedName>
        <fullName evidence="17">Penicillin-binding protein</fullName>
    </submittedName>
</protein>
<evidence type="ECO:0000256" key="11">
    <source>
        <dbReference type="ARBA" id="ARBA00023316"/>
    </source>
</evidence>
<dbReference type="GO" id="GO:0009252">
    <property type="term" value="P:peptidoglycan biosynthetic process"/>
    <property type="evidence" value="ECO:0007669"/>
    <property type="project" value="UniProtKB-KW"/>
</dbReference>
<dbReference type="InterPro" id="IPR012338">
    <property type="entry name" value="Beta-lactam/transpept-like"/>
</dbReference>
<evidence type="ECO:0000256" key="13">
    <source>
        <dbReference type="ARBA" id="ARBA00049902"/>
    </source>
</evidence>
<evidence type="ECO:0000256" key="8">
    <source>
        <dbReference type="ARBA" id="ARBA00022960"/>
    </source>
</evidence>
<evidence type="ECO:0000313" key="18">
    <source>
        <dbReference type="Proteomes" id="UP000019753"/>
    </source>
</evidence>
<comment type="catalytic activity">
    <reaction evidence="12">
        <text>Preferential cleavage: (Ac)2-L-Lys-D-Ala-|-D-Ala. Also transpeptidation of peptidyl-alanyl moieties that are N-acyl substituents of D-alanine.</text>
        <dbReference type="EC" id="3.4.16.4"/>
    </reaction>
</comment>
<dbReference type="AlphaFoldDB" id="A0A021VVF3"/>
<dbReference type="Gene3D" id="3.40.710.10">
    <property type="entry name" value="DD-peptidase/beta-lactamase superfamily"/>
    <property type="match status" value="1"/>
</dbReference>
<feature type="domain" description="PASTA" evidence="16">
    <location>
        <begin position="659"/>
        <end position="723"/>
    </location>
</feature>
<dbReference type="RefSeq" id="WP_034221377.1">
    <property type="nucleotide sequence ID" value="NZ_AXCW01000003.1"/>
</dbReference>
<evidence type="ECO:0000256" key="10">
    <source>
        <dbReference type="ARBA" id="ARBA00023268"/>
    </source>
</evidence>
<organism evidence="17 18">
    <name type="scientific">Actinotalea ferrariae CF5-4</name>
    <dbReference type="NCBI Taxonomy" id="948458"/>
    <lineage>
        <taxon>Bacteria</taxon>
        <taxon>Bacillati</taxon>
        <taxon>Actinomycetota</taxon>
        <taxon>Actinomycetes</taxon>
        <taxon>Micrococcales</taxon>
        <taxon>Cellulomonadaceae</taxon>
        <taxon>Actinotalea</taxon>
    </lineage>
</organism>
<dbReference type="InterPro" id="IPR036950">
    <property type="entry name" value="PBP_transglycosylase"/>
</dbReference>
<comment type="catalytic activity">
    <reaction evidence="13">
        <text>[GlcNAc-(1-&gt;4)-Mur2Ac(oyl-L-Ala-gamma-D-Glu-L-Lys-D-Ala-D-Ala)](n)-di-trans,octa-cis-undecaprenyl diphosphate + beta-D-GlcNAc-(1-&gt;4)-Mur2Ac(oyl-L-Ala-gamma-D-Glu-L-Lys-D-Ala-D-Ala)-di-trans,octa-cis-undecaprenyl diphosphate = [GlcNAc-(1-&gt;4)-Mur2Ac(oyl-L-Ala-gamma-D-Glu-L-Lys-D-Ala-D-Ala)](n+1)-di-trans,octa-cis-undecaprenyl diphosphate + di-trans,octa-cis-undecaprenyl diphosphate + H(+)</text>
        <dbReference type="Rhea" id="RHEA:23708"/>
        <dbReference type="Rhea" id="RHEA-COMP:9602"/>
        <dbReference type="Rhea" id="RHEA-COMP:9603"/>
        <dbReference type="ChEBI" id="CHEBI:15378"/>
        <dbReference type="ChEBI" id="CHEBI:58405"/>
        <dbReference type="ChEBI" id="CHEBI:60033"/>
        <dbReference type="ChEBI" id="CHEBI:78435"/>
        <dbReference type="EC" id="2.4.99.28"/>
    </reaction>
</comment>
<dbReference type="InterPro" id="IPR001460">
    <property type="entry name" value="PCN-bd_Tpept"/>
</dbReference>
<keyword evidence="11" id="KW-0961">Cell wall biogenesis/degradation</keyword>
<sequence>RGPGGGAGGTGGRGGAPARRRLIDYPRYGRTGWRRWVPSWKLLLGLFLLGLALLVGLAAWAYATTEIPEPDEFAQSQTTTVYYADGTTVLGTFGEANREIIAGDTIPQHVKDAVVAAEDRTFYENAGISPTGIARALWNNLRGNATQGGSTITQQYAERYYFGTTVDDYRGKIREAILAVKLDQAQDKDQILENYLNTIFLGRGSYGIERAAQEYFGVPAAELDVAQAALIAGIIPSPNNWDPRNDPERAEQRWNYVLDGMVEIGRLTQAERDALVFPQTIEYVQDDRLAGPRGYLVDTVRREILERSPVTEQELETRGYKVVSTIEVPMQESIEAAATSLPEDRPANLRVAMVTLDAADGAIKAMYGGPDFITVSRNAATQDIAQAGSTFKPFTLVAYLENGGSLRSRYNGDSQIPVEGFAEPPQNFQDRDFGEIDVIRATAQSVNTVYGQMNAEVGPSATAQVAVRAGLDENTAGLLGPNFEVAANVLGTASPNPIDMAEAYNTFAAQGIHNEPFIVRSMEYLDGGTVYQGASQSERVFAEDVMADTTYALQQVVERGSGEPAQEIGRPSAGKTGTSTDNRSAWYVGFTPQLTTAVALYQTSADGTTAEPITPFGGFDEITGGSFPVRMWTEHMTRALEGTEVIPFPERADIGEPNEPPILPVPSVVGLPEAEAIAQLRGAGFAAAVERATDPSVPEGVVISQNPSGEAEQGSAVTIVVSEGTGLTDVPNVIGQTAEQARSALTAAGFSVTARDVAAPAPPGQVVAQSPAGGQAEPGSTVTIDVSTGPAPAPTPTPTPVPTPAPTEPPVAPAPPGGGNDGAGEGRLEPPGLPVP</sequence>
<dbReference type="Gene3D" id="1.10.3810.10">
    <property type="entry name" value="Biosynthetic peptidoglycan transglycosylase-like"/>
    <property type="match status" value="1"/>
</dbReference>
<evidence type="ECO:0000256" key="5">
    <source>
        <dbReference type="ARBA" id="ARBA00022676"/>
    </source>
</evidence>
<feature type="transmembrane region" description="Helical" evidence="15">
    <location>
        <begin position="42"/>
        <end position="63"/>
    </location>
</feature>
<proteinExistence type="inferred from homology"/>
<accession>A0A021VVF3</accession>
<evidence type="ECO:0000256" key="7">
    <source>
        <dbReference type="ARBA" id="ARBA00022801"/>
    </source>
</evidence>
<dbReference type="Pfam" id="PF03793">
    <property type="entry name" value="PASTA"/>
    <property type="match status" value="2"/>
</dbReference>
<evidence type="ECO:0000313" key="17">
    <source>
        <dbReference type="EMBL" id="EYR65174.1"/>
    </source>
</evidence>
<keyword evidence="7" id="KW-0378">Hydrolase</keyword>
<dbReference type="EMBL" id="AXCW01000003">
    <property type="protein sequence ID" value="EYR65174.1"/>
    <property type="molecule type" value="Genomic_DNA"/>
</dbReference>
<dbReference type="GO" id="GO:0008658">
    <property type="term" value="F:penicillin binding"/>
    <property type="evidence" value="ECO:0007669"/>
    <property type="project" value="InterPro"/>
</dbReference>
<evidence type="ECO:0000256" key="3">
    <source>
        <dbReference type="ARBA" id="ARBA00022645"/>
    </source>
</evidence>
<dbReference type="PROSITE" id="PS51178">
    <property type="entry name" value="PASTA"/>
    <property type="match status" value="2"/>
</dbReference>
<keyword evidence="8" id="KW-0133">Cell shape</keyword>
<dbReference type="PANTHER" id="PTHR32282:SF34">
    <property type="entry name" value="PENICILLIN-BINDING PROTEIN 1A"/>
    <property type="match status" value="1"/>
</dbReference>
<evidence type="ECO:0000256" key="14">
    <source>
        <dbReference type="SAM" id="MobiDB-lite"/>
    </source>
</evidence>
<dbReference type="GO" id="GO:0071555">
    <property type="term" value="P:cell wall organization"/>
    <property type="evidence" value="ECO:0007669"/>
    <property type="project" value="UniProtKB-KW"/>
</dbReference>
<dbReference type="Pfam" id="PF00905">
    <property type="entry name" value="Transpeptidase"/>
    <property type="match status" value="1"/>
</dbReference>
<comment type="similarity">
    <text evidence="1">In the C-terminal section; belongs to the transpeptidase family.</text>
</comment>
<feature type="region of interest" description="Disordered" evidence="14">
    <location>
        <begin position="559"/>
        <end position="580"/>
    </location>
</feature>
<name>A0A021VVF3_9CELL</name>
<dbReference type="GO" id="GO:0006508">
    <property type="term" value="P:proteolysis"/>
    <property type="evidence" value="ECO:0007669"/>
    <property type="project" value="UniProtKB-KW"/>
</dbReference>
<dbReference type="GO" id="GO:0030288">
    <property type="term" value="C:outer membrane-bounded periplasmic space"/>
    <property type="evidence" value="ECO:0007669"/>
    <property type="project" value="TreeGrafter"/>
</dbReference>
<dbReference type="InterPro" id="IPR023346">
    <property type="entry name" value="Lysozyme-like_dom_sf"/>
</dbReference>
<feature type="compositionally biased region" description="Pro residues" evidence="14">
    <location>
        <begin position="791"/>
        <end position="816"/>
    </location>
</feature>
<dbReference type="SUPFAM" id="SSF53955">
    <property type="entry name" value="Lysozyme-like"/>
    <property type="match status" value="1"/>
</dbReference>
<dbReference type="FunFam" id="1.10.3810.10:FF:000001">
    <property type="entry name" value="Penicillin-binding protein 1A"/>
    <property type="match status" value="1"/>
</dbReference>
<dbReference type="OrthoDB" id="9766909at2"/>
<feature type="domain" description="PASTA" evidence="16">
    <location>
        <begin position="724"/>
        <end position="788"/>
    </location>
</feature>
<dbReference type="GO" id="GO:0008360">
    <property type="term" value="P:regulation of cell shape"/>
    <property type="evidence" value="ECO:0007669"/>
    <property type="project" value="UniProtKB-KW"/>
</dbReference>
<dbReference type="GO" id="GO:0009002">
    <property type="term" value="F:serine-type D-Ala-D-Ala carboxypeptidase activity"/>
    <property type="evidence" value="ECO:0007669"/>
    <property type="project" value="UniProtKB-EC"/>
</dbReference>
<evidence type="ECO:0000256" key="1">
    <source>
        <dbReference type="ARBA" id="ARBA00007090"/>
    </source>
</evidence>
<dbReference type="SUPFAM" id="SSF56601">
    <property type="entry name" value="beta-lactamase/transpeptidase-like"/>
    <property type="match status" value="1"/>
</dbReference>
<keyword evidence="10" id="KW-0511">Multifunctional enzyme</keyword>
<evidence type="ECO:0000256" key="2">
    <source>
        <dbReference type="ARBA" id="ARBA00007739"/>
    </source>
</evidence>
<keyword evidence="15" id="KW-1133">Transmembrane helix</keyword>
<evidence type="ECO:0000256" key="12">
    <source>
        <dbReference type="ARBA" id="ARBA00034000"/>
    </source>
</evidence>
<keyword evidence="9" id="KW-0573">Peptidoglycan synthesis</keyword>
<feature type="non-terminal residue" evidence="17">
    <location>
        <position position="1"/>
    </location>
</feature>
<evidence type="ECO:0000256" key="6">
    <source>
        <dbReference type="ARBA" id="ARBA00022679"/>
    </source>
</evidence>
<gene>
    <name evidence="17" type="ORF">N866_10210</name>
</gene>